<gene>
    <name evidence="2" type="ORF">CCS01_09350</name>
</gene>
<dbReference type="Proteomes" id="UP000239724">
    <property type="component" value="Unassembled WGS sequence"/>
</dbReference>
<evidence type="ECO:0000313" key="3">
    <source>
        <dbReference type="Proteomes" id="UP000239724"/>
    </source>
</evidence>
<dbReference type="EMBL" id="NHRY01000084">
    <property type="protein sequence ID" value="PPQ34908.1"/>
    <property type="molecule type" value="Genomic_DNA"/>
</dbReference>
<organism evidence="2 3">
    <name type="scientific">Rhodopila globiformis</name>
    <name type="common">Rhodopseudomonas globiformis</name>
    <dbReference type="NCBI Taxonomy" id="1071"/>
    <lineage>
        <taxon>Bacteria</taxon>
        <taxon>Pseudomonadati</taxon>
        <taxon>Pseudomonadota</taxon>
        <taxon>Alphaproteobacteria</taxon>
        <taxon>Acetobacterales</taxon>
        <taxon>Acetobacteraceae</taxon>
        <taxon>Rhodopila</taxon>
    </lineage>
</organism>
<dbReference type="RefSeq" id="WP_104518586.1">
    <property type="nucleotide sequence ID" value="NZ_NHRY01000084.1"/>
</dbReference>
<keyword evidence="3" id="KW-1185">Reference proteome</keyword>
<dbReference type="OrthoDB" id="8450516at2"/>
<dbReference type="Pfam" id="PF05168">
    <property type="entry name" value="HEPN"/>
    <property type="match status" value="1"/>
</dbReference>
<proteinExistence type="predicted"/>
<comment type="caution">
    <text evidence="2">The sequence shown here is derived from an EMBL/GenBank/DDBJ whole genome shotgun (WGS) entry which is preliminary data.</text>
</comment>
<sequence>MTPETGYFLAKARRLLREAEVMLAMQPHDAAGRTAYLAGFHAAQALISEKTDRSVKTHRGVSAELHRLTRDDPRFDTGLRTFLGRTYQLKGIADYETGPGAEVSCEQATEALATIACIQLRRSDRMVDAGSAKATASISAMGKYRTRSSTWTLCKPTPGRRRGLEGKPVNTVTIGVSDIKAIKRRPAGRA</sequence>
<protein>
    <recommendedName>
        <fullName evidence="1">HEPN domain-containing protein</fullName>
    </recommendedName>
</protein>
<evidence type="ECO:0000313" key="2">
    <source>
        <dbReference type="EMBL" id="PPQ34908.1"/>
    </source>
</evidence>
<name>A0A2S6NJG3_RHOGL</name>
<feature type="domain" description="HEPN" evidence="1">
    <location>
        <begin position="8"/>
        <end position="113"/>
    </location>
</feature>
<evidence type="ECO:0000259" key="1">
    <source>
        <dbReference type="Pfam" id="PF05168"/>
    </source>
</evidence>
<dbReference type="Gene3D" id="1.20.120.330">
    <property type="entry name" value="Nucleotidyltransferases domain 2"/>
    <property type="match status" value="1"/>
</dbReference>
<dbReference type="AlphaFoldDB" id="A0A2S6NJG3"/>
<accession>A0A2S6NJG3</accession>
<dbReference type="InterPro" id="IPR007842">
    <property type="entry name" value="HEPN_dom"/>
</dbReference>
<reference evidence="2 3" key="1">
    <citation type="journal article" date="2018" name="Arch. Microbiol.">
        <title>New insights into the metabolic potential of the phototrophic purple bacterium Rhodopila globiformis DSM 161(T) from its draft genome sequence and evidence for a vanadium-dependent nitrogenase.</title>
        <authorList>
            <person name="Imhoff J.F."/>
            <person name="Rahn T."/>
            <person name="Kunzel S."/>
            <person name="Neulinger S.C."/>
        </authorList>
    </citation>
    <scope>NUCLEOTIDE SEQUENCE [LARGE SCALE GENOMIC DNA]</scope>
    <source>
        <strain evidence="2 3">DSM 161</strain>
    </source>
</reference>